<dbReference type="EMBL" id="JBHUMV010000002">
    <property type="protein sequence ID" value="MFD2753192.1"/>
    <property type="molecule type" value="Genomic_DNA"/>
</dbReference>
<feature type="compositionally biased region" description="Basic and acidic residues" evidence="8">
    <location>
        <begin position="98"/>
        <end position="107"/>
    </location>
</feature>
<gene>
    <name evidence="11" type="primary">motB</name>
    <name evidence="11" type="ORF">ACFSW6_03765</name>
</gene>
<evidence type="ECO:0000259" key="10">
    <source>
        <dbReference type="PROSITE" id="PS51123"/>
    </source>
</evidence>
<dbReference type="NCBIfam" id="NF006548">
    <property type="entry name" value="PRK09041.1"/>
    <property type="match status" value="1"/>
</dbReference>
<feature type="transmembrane region" description="Helical" evidence="9">
    <location>
        <begin position="25"/>
        <end position="47"/>
    </location>
</feature>
<keyword evidence="11" id="KW-0966">Cell projection</keyword>
<evidence type="ECO:0000256" key="9">
    <source>
        <dbReference type="SAM" id="Phobius"/>
    </source>
</evidence>
<keyword evidence="6 7" id="KW-0472">Membrane</keyword>
<reference evidence="12" key="1">
    <citation type="journal article" date="2019" name="Int. J. Syst. Evol. Microbiol.">
        <title>The Global Catalogue of Microorganisms (GCM) 10K type strain sequencing project: providing services to taxonomists for standard genome sequencing and annotation.</title>
        <authorList>
            <consortium name="The Broad Institute Genomics Platform"/>
            <consortium name="The Broad Institute Genome Sequencing Center for Infectious Disease"/>
            <person name="Wu L."/>
            <person name="Ma J."/>
        </authorList>
    </citation>
    <scope>NUCLEOTIDE SEQUENCE [LARGE SCALE GENOMIC DNA]</scope>
    <source>
        <strain evidence="12">TISTR 1906</strain>
    </source>
</reference>
<accession>A0ABW5UHS1</accession>
<dbReference type="InterPro" id="IPR006665">
    <property type="entry name" value="OmpA-like"/>
</dbReference>
<dbReference type="PROSITE" id="PS51123">
    <property type="entry name" value="OMPA_2"/>
    <property type="match status" value="1"/>
</dbReference>
<dbReference type="Pfam" id="PF00691">
    <property type="entry name" value="OmpA"/>
    <property type="match status" value="1"/>
</dbReference>
<keyword evidence="12" id="KW-1185">Reference proteome</keyword>
<dbReference type="SUPFAM" id="SSF103088">
    <property type="entry name" value="OmpA-like"/>
    <property type="match status" value="1"/>
</dbReference>
<comment type="similarity">
    <text evidence="2">Belongs to the MotB family.</text>
</comment>
<evidence type="ECO:0000256" key="5">
    <source>
        <dbReference type="ARBA" id="ARBA00022989"/>
    </source>
</evidence>
<feature type="region of interest" description="Disordered" evidence="8">
    <location>
        <begin position="73"/>
        <end position="122"/>
    </location>
</feature>
<dbReference type="InterPro" id="IPR025713">
    <property type="entry name" value="MotB-like_N_dom"/>
</dbReference>
<keyword evidence="4 9" id="KW-0812">Transmembrane</keyword>
<dbReference type="PANTHER" id="PTHR30329:SF21">
    <property type="entry name" value="LIPOPROTEIN YIAD-RELATED"/>
    <property type="match status" value="1"/>
</dbReference>
<comment type="subcellular location">
    <subcellularLocation>
        <location evidence="1">Cell membrane</location>
        <topology evidence="1">Single-pass membrane protein</topology>
    </subcellularLocation>
</comment>
<dbReference type="Pfam" id="PF13677">
    <property type="entry name" value="MotB_plug"/>
    <property type="match status" value="1"/>
</dbReference>
<evidence type="ECO:0000313" key="12">
    <source>
        <dbReference type="Proteomes" id="UP001597463"/>
    </source>
</evidence>
<feature type="compositionally biased region" description="Polar residues" evidence="8">
    <location>
        <begin position="333"/>
        <end position="344"/>
    </location>
</feature>
<evidence type="ECO:0000256" key="1">
    <source>
        <dbReference type="ARBA" id="ARBA00004162"/>
    </source>
</evidence>
<dbReference type="RefSeq" id="WP_066483814.1">
    <property type="nucleotide sequence ID" value="NZ_BCNT01000027.1"/>
</dbReference>
<sequence length="360" mass="38610">MAEKKLQPIIIKRVKKRAHGAHGGAWKIAYADFMTAMMAFFLLMWLLGSTAKGELQGIAAYFSSPLKVSMAGGDGSGNSSSIIPGGGNDLAKVHGQVRRSENDDTSNRRSSTASEKSDAVTQDAKRIQALKAKVDALIASNARLNEFRSQIRTEMTPDGLQIQIVDEQNRPMFDSGSAVLKPYMRDILREVGSALSNAENRISLSGHTDAAPYGNGDRGYSNWELSADRANASRRELVAAGMPLNQLARVLGLADSDLLLPDEPRAPQNRRITITVLTKEAEKRLLGSNHAEKIGTADLAAGASPRPVQAPQATAPRTAARNASATPAPEVSLSENEVFVTSSEVPARSAEKQDNARQLP</sequence>
<dbReference type="Gene3D" id="3.30.1330.60">
    <property type="entry name" value="OmpA-like domain"/>
    <property type="match status" value="1"/>
</dbReference>
<keyword evidence="11" id="KW-0282">Flagellum</keyword>
<dbReference type="PANTHER" id="PTHR30329">
    <property type="entry name" value="STATOR ELEMENT OF FLAGELLAR MOTOR COMPLEX"/>
    <property type="match status" value="1"/>
</dbReference>
<keyword evidence="3" id="KW-1003">Cell membrane</keyword>
<evidence type="ECO:0000256" key="2">
    <source>
        <dbReference type="ARBA" id="ARBA00008914"/>
    </source>
</evidence>
<feature type="region of interest" description="Disordered" evidence="8">
    <location>
        <begin position="298"/>
        <end position="360"/>
    </location>
</feature>
<feature type="domain" description="OmpA-like" evidence="10">
    <location>
        <begin position="160"/>
        <end position="280"/>
    </location>
</feature>
<dbReference type="CDD" id="cd07185">
    <property type="entry name" value="OmpA_C-like"/>
    <property type="match status" value="1"/>
</dbReference>
<evidence type="ECO:0000256" key="3">
    <source>
        <dbReference type="ARBA" id="ARBA00022475"/>
    </source>
</evidence>
<feature type="compositionally biased region" description="Basic and acidic residues" evidence="8">
    <location>
        <begin position="349"/>
        <end position="360"/>
    </location>
</feature>
<evidence type="ECO:0000313" key="11">
    <source>
        <dbReference type="EMBL" id="MFD2753192.1"/>
    </source>
</evidence>
<evidence type="ECO:0000256" key="4">
    <source>
        <dbReference type="ARBA" id="ARBA00022692"/>
    </source>
</evidence>
<dbReference type="InterPro" id="IPR050330">
    <property type="entry name" value="Bact_OuterMem_StrucFunc"/>
</dbReference>
<organism evidence="11 12">
    <name type="scientific">Comamonas terrae</name>
    <dbReference type="NCBI Taxonomy" id="673548"/>
    <lineage>
        <taxon>Bacteria</taxon>
        <taxon>Pseudomonadati</taxon>
        <taxon>Pseudomonadota</taxon>
        <taxon>Betaproteobacteria</taxon>
        <taxon>Burkholderiales</taxon>
        <taxon>Comamonadaceae</taxon>
        <taxon>Comamonas</taxon>
    </lineage>
</organism>
<dbReference type="InterPro" id="IPR036737">
    <property type="entry name" value="OmpA-like_sf"/>
</dbReference>
<name>A0ABW5UHS1_9BURK</name>
<proteinExistence type="inferred from homology"/>
<evidence type="ECO:0000256" key="7">
    <source>
        <dbReference type="PROSITE-ProRule" id="PRU00473"/>
    </source>
</evidence>
<keyword evidence="11" id="KW-0969">Cilium</keyword>
<keyword evidence="5 9" id="KW-1133">Transmembrane helix</keyword>
<comment type="caution">
    <text evidence="11">The sequence shown here is derived from an EMBL/GenBank/DDBJ whole genome shotgun (WGS) entry which is preliminary data.</text>
</comment>
<evidence type="ECO:0000256" key="6">
    <source>
        <dbReference type="ARBA" id="ARBA00023136"/>
    </source>
</evidence>
<protein>
    <submittedName>
        <fullName evidence="11">Flagellar motor protein MotB</fullName>
    </submittedName>
</protein>
<evidence type="ECO:0000256" key="8">
    <source>
        <dbReference type="SAM" id="MobiDB-lite"/>
    </source>
</evidence>
<dbReference type="Proteomes" id="UP001597463">
    <property type="component" value="Unassembled WGS sequence"/>
</dbReference>
<feature type="compositionally biased region" description="Low complexity" evidence="8">
    <location>
        <begin position="305"/>
        <end position="329"/>
    </location>
</feature>